<accession>A0ACB9R189</accession>
<reference evidence="2" key="1">
    <citation type="journal article" date="2023" name="Front. Plant Sci.">
        <title>Chromosomal-level genome assembly of Melastoma candidum provides insights into trichome evolution.</title>
        <authorList>
            <person name="Zhong Y."/>
            <person name="Wu W."/>
            <person name="Sun C."/>
            <person name="Zou P."/>
            <person name="Liu Y."/>
            <person name="Dai S."/>
            <person name="Zhou R."/>
        </authorList>
    </citation>
    <scope>NUCLEOTIDE SEQUENCE [LARGE SCALE GENOMIC DNA]</scope>
</reference>
<name>A0ACB9R189_9MYRT</name>
<gene>
    <name evidence="1" type="ORF">MLD38_010981</name>
</gene>
<evidence type="ECO:0000313" key="2">
    <source>
        <dbReference type="Proteomes" id="UP001057402"/>
    </source>
</evidence>
<keyword evidence="2" id="KW-1185">Reference proteome</keyword>
<dbReference type="Proteomes" id="UP001057402">
    <property type="component" value="Chromosome 4"/>
</dbReference>
<comment type="caution">
    <text evidence="1">The sequence shown here is derived from an EMBL/GenBank/DDBJ whole genome shotgun (WGS) entry which is preliminary data.</text>
</comment>
<protein>
    <submittedName>
        <fullName evidence="1">Uncharacterized protein</fullName>
    </submittedName>
</protein>
<dbReference type="EMBL" id="CM042883">
    <property type="protein sequence ID" value="KAI4372792.1"/>
    <property type="molecule type" value="Genomic_DNA"/>
</dbReference>
<evidence type="ECO:0000313" key="1">
    <source>
        <dbReference type="EMBL" id="KAI4372792.1"/>
    </source>
</evidence>
<organism evidence="1 2">
    <name type="scientific">Melastoma candidum</name>
    <dbReference type="NCBI Taxonomy" id="119954"/>
    <lineage>
        <taxon>Eukaryota</taxon>
        <taxon>Viridiplantae</taxon>
        <taxon>Streptophyta</taxon>
        <taxon>Embryophyta</taxon>
        <taxon>Tracheophyta</taxon>
        <taxon>Spermatophyta</taxon>
        <taxon>Magnoliopsida</taxon>
        <taxon>eudicotyledons</taxon>
        <taxon>Gunneridae</taxon>
        <taxon>Pentapetalae</taxon>
        <taxon>rosids</taxon>
        <taxon>malvids</taxon>
        <taxon>Myrtales</taxon>
        <taxon>Melastomataceae</taxon>
        <taxon>Melastomatoideae</taxon>
        <taxon>Melastomateae</taxon>
        <taxon>Melastoma</taxon>
    </lineage>
</organism>
<sequence length="366" mass="40806">MSPMPFFLAVLLAVGSSTPEVPNRVGINYGRLGNNLPAPHLSIEHVQSLWAGIVKLYDADPEILTLLMGTDIRVSIMVPNKEISGVASSQAVADQWVRRNVLPYYPRTMIRFVLVGNEVLSYSSSEWDQKVWHDLVPAMRRIQYAICSYGIKNIKVGTPLAMDVVDSTFPPSSGVFRAEVSESVIRPLLQFLNRTQSYFFLDVYPYFSWSADPGNIPLDFALFQGRFQYTDPGSRLVYTNLLDQMLDSVIFSMAKLGYPNVPLFIAETGWPNAGDADQPGANVHYAETYNKNLVRRMTADPPIGTPARPGIAIQTVIFSLYDENEKQGPGTERHWGLLHANGSSMYGIDLMGRTPPVLELTRKMLP</sequence>
<proteinExistence type="predicted"/>